<evidence type="ECO:0000313" key="1">
    <source>
        <dbReference type="EMBL" id="KXG34515.1"/>
    </source>
</evidence>
<dbReference type="AlphaFoldDB" id="A0A1B6Q9B3"/>
<dbReference type="InParanoid" id="A0A1B6Q9B3"/>
<reference evidence="1 2" key="1">
    <citation type="journal article" date="2009" name="Nature">
        <title>The Sorghum bicolor genome and the diversification of grasses.</title>
        <authorList>
            <person name="Paterson A.H."/>
            <person name="Bowers J.E."/>
            <person name="Bruggmann R."/>
            <person name="Dubchak I."/>
            <person name="Grimwood J."/>
            <person name="Gundlach H."/>
            <person name="Haberer G."/>
            <person name="Hellsten U."/>
            <person name="Mitros T."/>
            <person name="Poliakov A."/>
            <person name="Schmutz J."/>
            <person name="Spannagl M."/>
            <person name="Tang H."/>
            <person name="Wang X."/>
            <person name="Wicker T."/>
            <person name="Bharti A.K."/>
            <person name="Chapman J."/>
            <person name="Feltus F.A."/>
            <person name="Gowik U."/>
            <person name="Grigoriev I.V."/>
            <person name="Lyons E."/>
            <person name="Maher C.A."/>
            <person name="Martis M."/>
            <person name="Narechania A."/>
            <person name="Otillar R.P."/>
            <person name="Penning B.W."/>
            <person name="Salamov A.A."/>
            <person name="Wang Y."/>
            <person name="Zhang L."/>
            <person name="Carpita N.C."/>
            <person name="Freeling M."/>
            <person name="Gingle A.R."/>
            <person name="Hash C.T."/>
            <person name="Keller B."/>
            <person name="Klein P."/>
            <person name="Kresovich S."/>
            <person name="McCann M.C."/>
            <person name="Ming R."/>
            <person name="Peterson D.G."/>
            <person name="Mehboob-ur-Rahman"/>
            <person name="Ware D."/>
            <person name="Westhoff P."/>
            <person name="Mayer K.F."/>
            <person name="Messing J."/>
            <person name="Rokhsar D.S."/>
        </authorList>
    </citation>
    <scope>NUCLEOTIDE SEQUENCE [LARGE SCALE GENOMIC DNA]</scope>
    <source>
        <strain evidence="2">cv. BTx623</strain>
    </source>
</reference>
<protein>
    <submittedName>
        <fullName evidence="1">Uncharacterized protein</fullName>
    </submittedName>
</protein>
<organism evidence="1 2">
    <name type="scientific">Sorghum bicolor</name>
    <name type="common">Sorghum</name>
    <name type="synonym">Sorghum vulgare</name>
    <dbReference type="NCBI Taxonomy" id="4558"/>
    <lineage>
        <taxon>Eukaryota</taxon>
        <taxon>Viridiplantae</taxon>
        <taxon>Streptophyta</taxon>
        <taxon>Embryophyta</taxon>
        <taxon>Tracheophyta</taxon>
        <taxon>Spermatophyta</taxon>
        <taxon>Magnoliopsida</taxon>
        <taxon>Liliopsida</taxon>
        <taxon>Poales</taxon>
        <taxon>Poaceae</taxon>
        <taxon>PACMAD clade</taxon>
        <taxon>Panicoideae</taxon>
        <taxon>Andropogonodae</taxon>
        <taxon>Andropogoneae</taxon>
        <taxon>Sorghinae</taxon>
        <taxon>Sorghum</taxon>
    </lineage>
</organism>
<dbReference type="EMBL" id="CM000761">
    <property type="protein sequence ID" value="KXG34515.1"/>
    <property type="molecule type" value="Genomic_DNA"/>
</dbReference>
<dbReference type="Gramene" id="KXG34515">
    <property type="protein sequence ID" value="KXG34515"/>
    <property type="gene ID" value="SORBI_3002G052500"/>
</dbReference>
<dbReference type="Proteomes" id="UP000000768">
    <property type="component" value="Chromosome 2"/>
</dbReference>
<gene>
    <name evidence="1" type="ORF">SORBI_3002G052500</name>
</gene>
<accession>A0A1B6Q9B3</accession>
<name>A0A1B6Q9B3_SORBI</name>
<keyword evidence="2" id="KW-1185">Reference proteome</keyword>
<sequence length="64" mass="7546">MLFALKRKSFRMLMVAFEIYWQHQGLVLHFSGEVEIAKEGHELNPFGNIRTKVACYNNLISWTM</sequence>
<proteinExistence type="predicted"/>
<reference evidence="2" key="2">
    <citation type="journal article" date="2018" name="Plant J.">
        <title>The Sorghum bicolor reference genome: improved assembly, gene annotations, a transcriptome atlas, and signatures of genome organization.</title>
        <authorList>
            <person name="McCormick R.F."/>
            <person name="Truong S.K."/>
            <person name="Sreedasyam A."/>
            <person name="Jenkins J."/>
            <person name="Shu S."/>
            <person name="Sims D."/>
            <person name="Kennedy M."/>
            <person name="Amirebrahimi M."/>
            <person name="Weers B.D."/>
            <person name="McKinley B."/>
            <person name="Mattison A."/>
            <person name="Morishige D.T."/>
            <person name="Grimwood J."/>
            <person name="Schmutz J."/>
            <person name="Mullet J.E."/>
        </authorList>
    </citation>
    <scope>NUCLEOTIDE SEQUENCE [LARGE SCALE GENOMIC DNA]</scope>
    <source>
        <strain evidence="2">cv. BTx623</strain>
    </source>
</reference>
<evidence type="ECO:0000313" key="2">
    <source>
        <dbReference type="Proteomes" id="UP000000768"/>
    </source>
</evidence>